<evidence type="ECO:0000256" key="7">
    <source>
        <dbReference type="ARBA" id="ARBA00040154"/>
    </source>
</evidence>
<evidence type="ECO:0000313" key="9">
    <source>
        <dbReference type="EMBL" id="CAK1585080.1"/>
    </source>
</evidence>
<evidence type="ECO:0000313" key="10">
    <source>
        <dbReference type="Proteomes" id="UP001314205"/>
    </source>
</evidence>
<sequence length="1009" mass="112713">MSLLIRTDVTAVKLYEEFIIAGIGSSLHIYEKNTAKSFGTHNYILEGQKIYGIVPTKDKSKILIFGGKQFKVIHRSNLELRLFDFSPGSVLCNDWLHSGIWTSDNKIALLTAHNVVQVWDVSNNPILISCTINKDNSILYSGLITPLIDDILVFSGTVFSEVIISRCECEEPLHRLIGHKGVIFSISCSIERGIIVTTSDDRSVRIWGLNGPAIDRNTKAFWDSVTISCIHELYGHLARVMRSCITNRYVISVGEDSGICFWDSDGTLLKKIGAHQNAPIWSVDVDEHNLVTGGADCGVTMHPLTVASDYSDSDTLRIGEGTPKKLVFTARRNLAVLNETGHLIYYVIAEKTEIVHKIKHESTYVMLSISPCKQIIAVADTNGSLEVFVENCKGPASVQNVISTKLQINKILSMQWADNRHIVLCSESGDICVIASKGSEVEIVSKFLLPHCKERWLTSAAMNLDNNLLVVGDRCGNIHCFIKEGTNPIKTFAKVHGRYGPTSIRIKNNGIISTGRDGTIKYFSVYYNNGVYRIKHTSSKDLGFQWVEKCIDSQDNLICGFQERVFVIADLRNNSKLLEVHCGGGHRSWDVVRYIENINNGYEQIIKLVYLKNSDINMQTFCISKITSKDIIKGTHSKEINCLKSHHPQLEESATFFISGGEDTTLRVSIAKESKHFQDEVILKHLSSIRTLKVFLLEIDKLLVVSGGGRAQICINIMHFVKDCDDVKVVVEDVIDFLVKGTDKERKGAKTWRNCTVDFDPETRIMDLEVVEGKDNCFLIYAGCSDAYLRIFQFKYHDDKVTFKPLGQLKYHKTCILKTHCVKFLDKIILMTCTTRGEVCFWDLTEPNSITDNDATAFLSTTTNKSGINCIASKIISDSEILLATGGDDNAVHVKIVHIPNEDFQSAEIVHTWTSDRFHGSQITGVLLKDNIMVTASIDQRVTVFKISKNGREVEFLYQTISDVADIQGVDFIKKSGDTITVCVFGKGIEVLALSLEEANFNCHNLGIL</sequence>
<organism evidence="9 10">
    <name type="scientific">Parnassius mnemosyne</name>
    <name type="common">clouded apollo</name>
    <dbReference type="NCBI Taxonomy" id="213953"/>
    <lineage>
        <taxon>Eukaryota</taxon>
        <taxon>Metazoa</taxon>
        <taxon>Ecdysozoa</taxon>
        <taxon>Arthropoda</taxon>
        <taxon>Hexapoda</taxon>
        <taxon>Insecta</taxon>
        <taxon>Pterygota</taxon>
        <taxon>Neoptera</taxon>
        <taxon>Endopterygota</taxon>
        <taxon>Lepidoptera</taxon>
        <taxon>Glossata</taxon>
        <taxon>Ditrysia</taxon>
        <taxon>Papilionoidea</taxon>
        <taxon>Papilionidae</taxon>
        <taxon>Parnassiinae</taxon>
        <taxon>Parnassini</taxon>
        <taxon>Parnassius</taxon>
        <taxon>Driopa</taxon>
    </lineage>
</organism>
<keyword evidence="2" id="KW-0963">Cytoplasm</keyword>
<reference evidence="9 10" key="1">
    <citation type="submission" date="2023-11" db="EMBL/GenBank/DDBJ databases">
        <authorList>
            <person name="Hedman E."/>
            <person name="Englund M."/>
            <person name="Stromberg M."/>
            <person name="Nyberg Akerstrom W."/>
            <person name="Nylinder S."/>
            <person name="Jareborg N."/>
            <person name="Kallberg Y."/>
            <person name="Kronander E."/>
        </authorList>
    </citation>
    <scope>NUCLEOTIDE SEQUENCE [LARGE SCALE GENOMIC DNA]</scope>
</reference>
<dbReference type="InterPro" id="IPR036322">
    <property type="entry name" value="WD40_repeat_dom_sf"/>
</dbReference>
<evidence type="ECO:0000256" key="6">
    <source>
        <dbReference type="ARBA" id="ARBA00038255"/>
    </source>
</evidence>
<dbReference type="GO" id="GO:0030488">
    <property type="term" value="P:tRNA methylation"/>
    <property type="evidence" value="ECO:0007669"/>
    <property type="project" value="TreeGrafter"/>
</dbReference>
<comment type="subcellular location">
    <subcellularLocation>
        <location evidence="1">Cytoplasm</location>
    </subcellularLocation>
</comment>
<feature type="repeat" description="WD" evidence="8">
    <location>
        <begin position="176"/>
        <end position="210"/>
    </location>
</feature>
<dbReference type="PANTHER" id="PTHR14344:SF3">
    <property type="entry name" value="WD REPEAT-CONTAINING PROTEIN 6"/>
    <property type="match status" value="1"/>
</dbReference>
<evidence type="ECO:0000256" key="4">
    <source>
        <dbReference type="ARBA" id="ARBA00022694"/>
    </source>
</evidence>
<gene>
    <name evidence="9" type="ORF">PARMNEM_LOCUS6221</name>
</gene>
<dbReference type="EMBL" id="CAVLGL010000079">
    <property type="protein sequence ID" value="CAK1585080.1"/>
    <property type="molecule type" value="Genomic_DNA"/>
</dbReference>
<keyword evidence="3 8" id="KW-0853">WD repeat</keyword>
<evidence type="ECO:0000256" key="8">
    <source>
        <dbReference type="PROSITE-ProRule" id="PRU00221"/>
    </source>
</evidence>
<dbReference type="InterPro" id="IPR051973">
    <property type="entry name" value="tRNA_Anticodon_Mtase-Reg"/>
</dbReference>
<proteinExistence type="inferred from homology"/>
<dbReference type="SMART" id="SM00320">
    <property type="entry name" value="WD40"/>
    <property type="match status" value="10"/>
</dbReference>
<dbReference type="PROSITE" id="PS50082">
    <property type="entry name" value="WD_REPEATS_2"/>
    <property type="match status" value="1"/>
</dbReference>
<dbReference type="InterPro" id="IPR015943">
    <property type="entry name" value="WD40/YVTN_repeat-like_dom_sf"/>
</dbReference>
<dbReference type="GO" id="GO:0005737">
    <property type="term" value="C:cytoplasm"/>
    <property type="evidence" value="ECO:0007669"/>
    <property type="project" value="UniProtKB-SubCell"/>
</dbReference>
<dbReference type="AlphaFoldDB" id="A0AAV1KPV9"/>
<dbReference type="InterPro" id="IPR001680">
    <property type="entry name" value="WD40_rpt"/>
</dbReference>
<comment type="caution">
    <text evidence="9">The sequence shown here is derived from an EMBL/GenBank/DDBJ whole genome shotgun (WGS) entry which is preliminary data.</text>
</comment>
<name>A0AAV1KPV9_9NEOP</name>
<dbReference type="Proteomes" id="UP001314205">
    <property type="component" value="Unassembled WGS sequence"/>
</dbReference>
<evidence type="ECO:0000256" key="2">
    <source>
        <dbReference type="ARBA" id="ARBA00022490"/>
    </source>
</evidence>
<dbReference type="Gene3D" id="2.130.10.10">
    <property type="entry name" value="YVTN repeat-like/Quinoprotein amine dehydrogenase"/>
    <property type="match status" value="4"/>
</dbReference>
<keyword evidence="5" id="KW-0677">Repeat</keyword>
<dbReference type="PANTHER" id="PTHR14344">
    <property type="entry name" value="WD REPEAT PROTEIN"/>
    <property type="match status" value="1"/>
</dbReference>
<dbReference type="SUPFAM" id="SSF50978">
    <property type="entry name" value="WD40 repeat-like"/>
    <property type="match status" value="3"/>
</dbReference>
<evidence type="ECO:0000256" key="5">
    <source>
        <dbReference type="ARBA" id="ARBA00022737"/>
    </source>
</evidence>
<protein>
    <recommendedName>
        <fullName evidence="7">tRNA (34-2'-O)-methyltransferase regulator WDR6</fullName>
    </recommendedName>
</protein>
<keyword evidence="10" id="KW-1185">Reference proteome</keyword>
<dbReference type="PROSITE" id="PS50294">
    <property type="entry name" value="WD_REPEATS_REGION"/>
    <property type="match status" value="1"/>
</dbReference>
<accession>A0AAV1KPV9</accession>
<evidence type="ECO:0000256" key="3">
    <source>
        <dbReference type="ARBA" id="ARBA00022574"/>
    </source>
</evidence>
<evidence type="ECO:0000256" key="1">
    <source>
        <dbReference type="ARBA" id="ARBA00004496"/>
    </source>
</evidence>
<comment type="similarity">
    <text evidence="6">Belongs to the WD repeat WDR6 family.</text>
</comment>
<keyword evidence="4" id="KW-0819">tRNA processing</keyword>
<dbReference type="Pfam" id="PF00400">
    <property type="entry name" value="WD40"/>
    <property type="match status" value="2"/>
</dbReference>